<dbReference type="Proteomes" id="UP000002941">
    <property type="component" value="Unassembled WGS sequence"/>
</dbReference>
<gene>
    <name evidence="1" type="ORF">HMPREF1318_1312</name>
</gene>
<protein>
    <submittedName>
        <fullName evidence="1">Uncharacterized protein</fullName>
    </submittedName>
</protein>
<organism evidence="1 2">
    <name type="scientific">Actinomyces massiliensis F0489</name>
    <dbReference type="NCBI Taxonomy" id="1125718"/>
    <lineage>
        <taxon>Bacteria</taxon>
        <taxon>Bacillati</taxon>
        <taxon>Actinomycetota</taxon>
        <taxon>Actinomycetes</taxon>
        <taxon>Actinomycetales</taxon>
        <taxon>Actinomycetaceae</taxon>
        <taxon>Actinomyces</taxon>
    </lineage>
</organism>
<reference evidence="1 2" key="1">
    <citation type="submission" date="2012-05" db="EMBL/GenBank/DDBJ databases">
        <authorList>
            <person name="Harkins D.M."/>
            <person name="Madupu R."/>
            <person name="Durkin A.S."/>
            <person name="Torralba M."/>
            <person name="Methe B."/>
            <person name="Sutton G.G."/>
            <person name="Nelson K.E."/>
        </authorList>
    </citation>
    <scope>NUCLEOTIDE SEQUENCE [LARGE SCALE GENOMIC DNA]</scope>
    <source>
        <strain evidence="1 2">F0489</strain>
    </source>
</reference>
<proteinExistence type="predicted"/>
<comment type="caution">
    <text evidence="1">The sequence shown here is derived from an EMBL/GenBank/DDBJ whole genome shotgun (WGS) entry which is preliminary data.</text>
</comment>
<sequence length="71" mass="8428">MVVAHVRDSGADWNLQRPFHAFADESEVNGYSICVIMIRPSDVNIYRRLLRSRLRRGQRSIHFTKERDEVR</sequence>
<evidence type="ECO:0000313" key="1">
    <source>
        <dbReference type="EMBL" id="EJF41403.1"/>
    </source>
</evidence>
<keyword evidence="2" id="KW-1185">Reference proteome</keyword>
<dbReference type="AlphaFoldDB" id="J1H7W7"/>
<accession>J1H7W7</accession>
<evidence type="ECO:0000313" key="2">
    <source>
        <dbReference type="Proteomes" id="UP000002941"/>
    </source>
</evidence>
<name>J1H7W7_9ACTO</name>
<dbReference type="EMBL" id="AKFT01000159">
    <property type="protein sequence ID" value="EJF41403.1"/>
    <property type="molecule type" value="Genomic_DNA"/>
</dbReference>